<protein>
    <submittedName>
        <fullName evidence="1">LysR family transcriptional regulator</fullName>
    </submittedName>
</protein>
<name>S3IBX5_9HYPH</name>
<dbReference type="STRING" id="990285.RGCCGE502_18825"/>
<dbReference type="Proteomes" id="UP000014411">
    <property type="component" value="Unassembled WGS sequence"/>
</dbReference>
<dbReference type="AlphaFoldDB" id="S3IBX5"/>
<accession>S3IBX5</accession>
<dbReference type="eggNOG" id="COG0583">
    <property type="taxonomic scope" value="Bacteria"/>
</dbReference>
<proteinExistence type="predicted"/>
<dbReference type="HOGENOM" id="CLU_2344659_0_0_5"/>
<organism evidence="1 2">
    <name type="scientific">Rhizobium grahamii CCGE 502</name>
    <dbReference type="NCBI Taxonomy" id="990285"/>
    <lineage>
        <taxon>Bacteria</taxon>
        <taxon>Pseudomonadati</taxon>
        <taxon>Pseudomonadota</taxon>
        <taxon>Alphaproteobacteria</taxon>
        <taxon>Hyphomicrobiales</taxon>
        <taxon>Rhizobiaceae</taxon>
        <taxon>Rhizobium/Agrobacterium group</taxon>
        <taxon>Rhizobium</taxon>
    </lineage>
</organism>
<evidence type="ECO:0000313" key="1">
    <source>
        <dbReference type="EMBL" id="EPE96713.1"/>
    </source>
</evidence>
<dbReference type="EMBL" id="AEYE02000022">
    <property type="protein sequence ID" value="EPE96713.1"/>
    <property type="molecule type" value="Genomic_DNA"/>
</dbReference>
<sequence length="97" mass="10622">MDAGRNFLKVVSDAVAKSVDCVSGPSSGGWASSARTFARPYPAYFLTARSPLTQGHEFVFVGNHTWRLADHGARHMLLKEGIGWCNMPEPMVRKQGT</sequence>
<evidence type="ECO:0000313" key="2">
    <source>
        <dbReference type="Proteomes" id="UP000014411"/>
    </source>
</evidence>
<comment type="caution">
    <text evidence="1">The sequence shown here is derived from an EMBL/GenBank/DDBJ whole genome shotgun (WGS) entry which is preliminary data.</text>
</comment>
<gene>
    <name evidence="1" type="ORF">RGCCGE502_18825</name>
</gene>
<reference evidence="1 2" key="1">
    <citation type="journal article" date="2012" name="J. Bacteriol.">
        <title>Genome sequence of Rhizobium grahamii CCGE502, a broad-host-range symbiont with low nodulation competitiveness in Phaseolus vulgaris.</title>
        <authorList>
            <person name="Althabegoiti M.J."/>
            <person name="Lozano L."/>
            <person name="Torres-Tejerizo G."/>
            <person name="Ormeno-Orrillo E."/>
            <person name="Rogel M.A."/>
            <person name="Gonzalez V."/>
            <person name="Martinez-Romero E."/>
        </authorList>
    </citation>
    <scope>NUCLEOTIDE SEQUENCE [LARGE SCALE GENOMIC DNA]</scope>
    <source>
        <strain evidence="1 2">CCGE 502</strain>
    </source>
</reference>
<keyword evidence="2" id="KW-1185">Reference proteome</keyword>